<gene>
    <name evidence="1" type="ORF">BLL40_16160</name>
</gene>
<dbReference type="STRING" id="1714354.BLL40_16160"/>
<dbReference type="AlphaFoldDB" id="A0A1Q5NZK3"/>
<reference evidence="1 2" key="1">
    <citation type="submission" date="2016-12" db="EMBL/GenBank/DDBJ databases">
        <title>Domibacillus sp. SAOS 44 whole genome sequencing.</title>
        <authorList>
            <person name="Verma A."/>
            <person name="Krishnamurthi S."/>
        </authorList>
    </citation>
    <scope>NUCLEOTIDE SEQUENCE [LARGE SCALE GENOMIC DNA]</scope>
    <source>
        <strain evidence="1 2">SAOS 44</strain>
    </source>
</reference>
<proteinExistence type="predicted"/>
<dbReference type="Proteomes" id="UP000186524">
    <property type="component" value="Unassembled WGS sequence"/>
</dbReference>
<dbReference type="RefSeq" id="WP_073712881.1">
    <property type="nucleotide sequence ID" value="NZ_MRWQ01000028.1"/>
</dbReference>
<name>A0A1Q5NZK3_9BACI</name>
<organism evidence="1 2">
    <name type="scientific">Domibacillus mangrovi</name>
    <dbReference type="NCBI Taxonomy" id="1714354"/>
    <lineage>
        <taxon>Bacteria</taxon>
        <taxon>Bacillati</taxon>
        <taxon>Bacillota</taxon>
        <taxon>Bacilli</taxon>
        <taxon>Bacillales</taxon>
        <taxon>Bacillaceae</taxon>
        <taxon>Domibacillus</taxon>
    </lineage>
</organism>
<comment type="caution">
    <text evidence="1">The sequence shown here is derived from an EMBL/GenBank/DDBJ whole genome shotgun (WGS) entry which is preliminary data.</text>
</comment>
<sequence length="348" mass="41101">MTISKLVSNKEFKQMMSRKVYAENHEQQQSMKSTLLKAVEKAYGERYWRLKEGTRQAIDMMCWFASERGFYFAKDHYFADRFDVSDKTIRNVTKMLREAGVMFTIYRRSSTQNGRSAPVHLFVDHPYFSHWEEQLELSLCQTDCQAEKDETPCRSKDESAKKDSTSYISLLKSFKTLRKEEHVLDHTFTPSYVPKEFIQAVSPFFDDAKVIDRLWRKTQRAYRTSSLNLSQEELLFIVMKSFKDTIFAHKHNRIKGSFDGYFFGTLRNQFKKVQEQSNQTSLETAVGQEQQYSFAIKKAIRTEQLPEWFVQQRQGNDQVVSDTDHDELFLIEKAKLEAILREKQHSLR</sequence>
<protein>
    <recommendedName>
        <fullName evidence="3">Helix-turn-helix domain-containing protein</fullName>
    </recommendedName>
</protein>
<evidence type="ECO:0000313" key="1">
    <source>
        <dbReference type="EMBL" id="OKL35282.1"/>
    </source>
</evidence>
<dbReference type="OrthoDB" id="2697418at2"/>
<evidence type="ECO:0000313" key="2">
    <source>
        <dbReference type="Proteomes" id="UP000186524"/>
    </source>
</evidence>
<accession>A0A1Q5NZK3</accession>
<evidence type="ECO:0008006" key="3">
    <source>
        <dbReference type="Google" id="ProtNLM"/>
    </source>
</evidence>
<keyword evidence="2" id="KW-1185">Reference proteome</keyword>
<dbReference type="EMBL" id="MRWQ01000028">
    <property type="protein sequence ID" value="OKL35282.1"/>
    <property type="molecule type" value="Genomic_DNA"/>
</dbReference>